<dbReference type="PANTHER" id="PTHR30046:SF0">
    <property type="entry name" value="FLAGELLAR M-RING PROTEIN"/>
    <property type="match status" value="1"/>
</dbReference>
<evidence type="ECO:0000313" key="3">
    <source>
        <dbReference type="EMBL" id="TKI95588.1"/>
    </source>
</evidence>
<keyword evidence="3" id="KW-0282">Flagellum</keyword>
<evidence type="ECO:0000256" key="2">
    <source>
        <dbReference type="SAM" id="Phobius"/>
    </source>
</evidence>
<feature type="region of interest" description="Disordered" evidence="1">
    <location>
        <begin position="119"/>
        <end position="159"/>
    </location>
</feature>
<feature type="transmembrane region" description="Helical" evidence="2">
    <location>
        <begin position="75"/>
        <end position="96"/>
    </location>
</feature>
<dbReference type="InterPro" id="IPR043427">
    <property type="entry name" value="YscJ/FliF"/>
</dbReference>
<dbReference type="AlphaFoldDB" id="A0A9X9A4U6"/>
<feature type="non-terminal residue" evidence="3">
    <location>
        <position position="1"/>
    </location>
</feature>
<keyword evidence="3" id="KW-0966">Cell projection</keyword>
<keyword evidence="2" id="KW-1133">Transmembrane helix</keyword>
<proteinExistence type="predicted"/>
<dbReference type="Proteomes" id="UP000308444">
    <property type="component" value="Unassembled WGS sequence"/>
</dbReference>
<reference evidence="3 4" key="1">
    <citation type="journal article" date="2019" name="Environ. Microbiol.">
        <title>An active ?-lactamase is a part of an orchestrated cell wall stress resistance network of Bacillus subtilis and related rhizosphere species.</title>
        <authorList>
            <person name="Bucher T."/>
            <person name="Keren-Paz A."/>
            <person name="Hausser J."/>
            <person name="Olender T."/>
            <person name="Cytryn E."/>
            <person name="Kolodkin-Gal I."/>
        </authorList>
    </citation>
    <scope>NUCLEOTIDE SEQUENCE [LARGE SCALE GENOMIC DNA]</scope>
    <source>
        <strain evidence="3 4">I32</strain>
    </source>
</reference>
<organism evidence="3 4">
    <name type="scientific">Bacillus cereus</name>
    <dbReference type="NCBI Taxonomy" id="1396"/>
    <lineage>
        <taxon>Bacteria</taxon>
        <taxon>Bacillati</taxon>
        <taxon>Bacillota</taxon>
        <taxon>Bacilli</taxon>
        <taxon>Bacillales</taxon>
        <taxon>Bacillaceae</taxon>
        <taxon>Bacillus</taxon>
        <taxon>Bacillus cereus group</taxon>
    </lineage>
</organism>
<comment type="caution">
    <text evidence="3">The sequence shown here is derived from an EMBL/GenBank/DDBJ whole genome shotgun (WGS) entry which is preliminary data.</text>
</comment>
<name>A0A9X9A4U6_BACCE</name>
<keyword evidence="2" id="KW-0472">Membrane</keyword>
<feature type="compositionally biased region" description="Basic and acidic residues" evidence="1">
    <location>
        <begin position="128"/>
        <end position="147"/>
    </location>
</feature>
<dbReference type="EMBL" id="SZOH01002314">
    <property type="protein sequence ID" value="TKI95588.1"/>
    <property type="molecule type" value="Genomic_DNA"/>
</dbReference>
<accession>A0A9X9A4U6</accession>
<sequence>PELTKTNVVVWVDNDTLVKRRIDMTTFKEAIGTAAGLQADPNGNFINGQVNVVTVQFDQPKAEKEKEPEKSDMNWWLFGGITAGLLAIGGLVWFLLARRKRKKEEEEYEEYLAEDEIAASNESILEIPEEKIVPEPKPEPEEPKEPTLDEQVQDATKEHVEGTAKVIKKWLNGQ</sequence>
<gene>
    <name evidence="3" type="ORF">FC695_27045</name>
</gene>
<evidence type="ECO:0000313" key="4">
    <source>
        <dbReference type="Proteomes" id="UP000308444"/>
    </source>
</evidence>
<dbReference type="PANTHER" id="PTHR30046">
    <property type="entry name" value="FLAGELLAR M-RING PROTEIN"/>
    <property type="match status" value="1"/>
</dbReference>
<keyword evidence="3" id="KW-0969">Cilium</keyword>
<evidence type="ECO:0000256" key="1">
    <source>
        <dbReference type="SAM" id="MobiDB-lite"/>
    </source>
</evidence>
<keyword evidence="2" id="KW-0812">Transmembrane</keyword>
<protein>
    <submittedName>
        <fullName evidence="3">Flagellar basal body M-ring protein FliF</fullName>
    </submittedName>
</protein>